<name>A0A4R6T674_9BACT</name>
<evidence type="ECO:0000313" key="3">
    <source>
        <dbReference type="Proteomes" id="UP000294535"/>
    </source>
</evidence>
<accession>A0A4R6T674</accession>
<feature type="chain" id="PRO_5020773675" evidence="1">
    <location>
        <begin position="21"/>
        <end position="167"/>
    </location>
</feature>
<evidence type="ECO:0000313" key="2">
    <source>
        <dbReference type="EMBL" id="TDQ17524.1"/>
    </source>
</evidence>
<proteinExistence type="predicted"/>
<protein>
    <submittedName>
        <fullName evidence="2">Uncharacterized protein</fullName>
    </submittedName>
</protein>
<dbReference type="RefSeq" id="WP_133555638.1">
    <property type="nucleotide sequence ID" value="NZ_SNYF01000006.1"/>
</dbReference>
<keyword evidence="1" id="KW-0732">Signal</keyword>
<dbReference type="OrthoDB" id="823781at2"/>
<dbReference type="AlphaFoldDB" id="A0A4R6T674"/>
<feature type="signal peptide" evidence="1">
    <location>
        <begin position="1"/>
        <end position="20"/>
    </location>
</feature>
<gene>
    <name evidence="2" type="ORF">DFQ04_2178</name>
</gene>
<sequence>MIKSLLAITSFLLVTFHSFSQSQGAESIFASGIQGCYLDYYISFHERGALEVPDGEHETVLVVINQGKSECYMAKANVKDGKLVAPVSIQKSDGTYVPISRIYRALDQDWLENQDQESLYSISDGMTQIFQTQDKYFLRMFFHTFIQPDHGGNKRAPSAKDLLKGGK</sequence>
<dbReference type="EMBL" id="SNYF01000006">
    <property type="protein sequence ID" value="TDQ17524.1"/>
    <property type="molecule type" value="Genomic_DNA"/>
</dbReference>
<keyword evidence="3" id="KW-1185">Reference proteome</keyword>
<organism evidence="2 3">
    <name type="scientific">Algoriphagus boseongensis</name>
    <dbReference type="NCBI Taxonomy" id="1442587"/>
    <lineage>
        <taxon>Bacteria</taxon>
        <taxon>Pseudomonadati</taxon>
        <taxon>Bacteroidota</taxon>
        <taxon>Cytophagia</taxon>
        <taxon>Cytophagales</taxon>
        <taxon>Cyclobacteriaceae</taxon>
        <taxon>Algoriphagus</taxon>
    </lineage>
</organism>
<dbReference type="Proteomes" id="UP000294535">
    <property type="component" value="Unassembled WGS sequence"/>
</dbReference>
<reference evidence="2 3" key="1">
    <citation type="submission" date="2019-03" db="EMBL/GenBank/DDBJ databases">
        <title>Genomic Encyclopedia of Type Strains, Phase III (KMG-III): the genomes of soil and plant-associated and newly described type strains.</title>
        <authorList>
            <person name="Whitman W."/>
        </authorList>
    </citation>
    <scope>NUCLEOTIDE SEQUENCE [LARGE SCALE GENOMIC DNA]</scope>
    <source>
        <strain evidence="2 3">CECT 8446</strain>
    </source>
</reference>
<comment type="caution">
    <text evidence="2">The sequence shown here is derived from an EMBL/GenBank/DDBJ whole genome shotgun (WGS) entry which is preliminary data.</text>
</comment>
<evidence type="ECO:0000256" key="1">
    <source>
        <dbReference type="SAM" id="SignalP"/>
    </source>
</evidence>